<gene>
    <name evidence="11" type="primary">LOC102025975</name>
</gene>
<dbReference type="GO" id="GO:0005886">
    <property type="term" value="C:plasma membrane"/>
    <property type="evidence" value="ECO:0007669"/>
    <property type="project" value="UniProtKB-SubCell"/>
</dbReference>
<evidence type="ECO:0000256" key="1">
    <source>
        <dbReference type="ARBA" id="ARBA00004609"/>
    </source>
</evidence>
<keyword evidence="12" id="KW-1185">Reference proteome</keyword>
<proteinExistence type="predicted"/>
<reference evidence="11" key="2">
    <citation type="submission" date="2025-09" db="UniProtKB">
        <authorList>
            <consortium name="Ensembl"/>
        </authorList>
    </citation>
    <scope>IDENTIFICATION</scope>
</reference>
<keyword evidence="5" id="KW-0472">Membrane</keyword>
<evidence type="ECO:0000313" key="12">
    <source>
        <dbReference type="Proteomes" id="UP000694398"/>
    </source>
</evidence>
<dbReference type="InterPro" id="IPR016054">
    <property type="entry name" value="LY6_UPA_recep-like"/>
</dbReference>
<evidence type="ECO:0000256" key="5">
    <source>
        <dbReference type="ARBA" id="ARBA00023136"/>
    </source>
</evidence>
<evidence type="ECO:0000256" key="9">
    <source>
        <dbReference type="SAM" id="SignalP"/>
    </source>
</evidence>
<feature type="signal peptide" evidence="9">
    <location>
        <begin position="1"/>
        <end position="17"/>
    </location>
</feature>
<dbReference type="AlphaFoldDB" id="A0A8C2VJG3"/>
<dbReference type="Ensembl" id="ENSCLAT00000015746.1">
    <property type="protein sequence ID" value="ENSCLAP00000015584.1"/>
    <property type="gene ID" value="ENSCLAG00000010712.1"/>
</dbReference>
<feature type="chain" id="PRO_5034480198" evidence="9">
    <location>
        <begin position="18"/>
        <end position="141"/>
    </location>
</feature>
<dbReference type="SUPFAM" id="SSF57302">
    <property type="entry name" value="Snake toxin-like"/>
    <property type="match status" value="1"/>
</dbReference>
<keyword evidence="2" id="KW-1003">Cell membrane</keyword>
<evidence type="ECO:0000313" key="11">
    <source>
        <dbReference type="Ensembl" id="ENSCLAP00000015584.1"/>
    </source>
</evidence>
<feature type="domain" description="UPAR/Ly6" evidence="10">
    <location>
        <begin position="31"/>
        <end position="124"/>
    </location>
</feature>
<dbReference type="GO" id="GO:0098552">
    <property type="term" value="C:side of membrane"/>
    <property type="evidence" value="ECO:0007669"/>
    <property type="project" value="UniProtKB-KW"/>
</dbReference>
<reference evidence="11" key="1">
    <citation type="submission" date="2025-08" db="UniProtKB">
        <authorList>
            <consortium name="Ensembl"/>
        </authorList>
    </citation>
    <scope>IDENTIFICATION</scope>
</reference>
<comment type="subcellular location">
    <subcellularLocation>
        <location evidence="1">Cell membrane</location>
        <topology evidence="1">Lipid-anchor</topology>
        <topology evidence="1">GPI-anchor</topology>
    </subcellularLocation>
</comment>
<dbReference type="SMART" id="SM00134">
    <property type="entry name" value="LU"/>
    <property type="match status" value="1"/>
</dbReference>
<dbReference type="InterPro" id="IPR051445">
    <property type="entry name" value="LY6H/LY6L_nAChR_modulators"/>
</dbReference>
<keyword evidence="6" id="KW-1015">Disulfide bond</keyword>
<dbReference type="PANTHER" id="PTHR32217:SF2">
    <property type="entry name" value="LYMPHOCYTE ANTIGEN 6L"/>
    <property type="match status" value="1"/>
</dbReference>
<sequence>MEGLMLVLVLWVSLVSMEIRRGKMTMPASNLSCYQCFKVSSISQCLPAVCRTTDQVCVSHEVIIYTSSRMKAQISKRCAPRCPNSNSWYEWTPKPGLQARIVRDCCSKNLCNKAPTRQEGLWVRREEVLPLVGLSFLWTLL</sequence>
<evidence type="ECO:0000256" key="7">
    <source>
        <dbReference type="ARBA" id="ARBA00023180"/>
    </source>
</evidence>
<dbReference type="PANTHER" id="PTHR32217">
    <property type="entry name" value="LYMPHOCYTE ANTIGEN 6H"/>
    <property type="match status" value="1"/>
</dbReference>
<keyword evidence="4 9" id="KW-0732">Signal</keyword>
<keyword evidence="8" id="KW-0449">Lipoprotein</keyword>
<protein>
    <submittedName>
        <fullName evidence="11">Lymphocyte antigen 6 family member L</fullName>
    </submittedName>
</protein>
<dbReference type="OrthoDB" id="9799742at2759"/>
<dbReference type="Pfam" id="PF00021">
    <property type="entry name" value="UPAR_LY6"/>
    <property type="match status" value="1"/>
</dbReference>
<dbReference type="InterPro" id="IPR045860">
    <property type="entry name" value="Snake_toxin-like_sf"/>
</dbReference>
<evidence type="ECO:0000256" key="2">
    <source>
        <dbReference type="ARBA" id="ARBA00022475"/>
    </source>
</evidence>
<evidence type="ECO:0000256" key="4">
    <source>
        <dbReference type="ARBA" id="ARBA00022729"/>
    </source>
</evidence>
<evidence type="ECO:0000259" key="10">
    <source>
        <dbReference type="SMART" id="SM00134"/>
    </source>
</evidence>
<dbReference type="RefSeq" id="XP_005395812.1">
    <property type="nucleotide sequence ID" value="XM_005395755.1"/>
</dbReference>
<evidence type="ECO:0000256" key="8">
    <source>
        <dbReference type="ARBA" id="ARBA00023288"/>
    </source>
</evidence>
<dbReference type="GeneTree" id="ENSGT00940000154560"/>
<dbReference type="CDD" id="cd23551">
    <property type="entry name" value="TFP_LU_ECD_Ly6L"/>
    <property type="match status" value="1"/>
</dbReference>
<dbReference type="Proteomes" id="UP000694398">
    <property type="component" value="Unassembled WGS sequence"/>
</dbReference>
<dbReference type="GeneID" id="102025975"/>
<accession>A0A8C2VJG3</accession>
<evidence type="ECO:0000256" key="3">
    <source>
        <dbReference type="ARBA" id="ARBA00022622"/>
    </source>
</evidence>
<organism evidence="11 12">
    <name type="scientific">Chinchilla lanigera</name>
    <name type="common">Long-tailed chinchilla</name>
    <name type="synonym">Chinchilla villidera</name>
    <dbReference type="NCBI Taxonomy" id="34839"/>
    <lineage>
        <taxon>Eukaryota</taxon>
        <taxon>Metazoa</taxon>
        <taxon>Chordata</taxon>
        <taxon>Craniata</taxon>
        <taxon>Vertebrata</taxon>
        <taxon>Euteleostomi</taxon>
        <taxon>Mammalia</taxon>
        <taxon>Eutheria</taxon>
        <taxon>Euarchontoglires</taxon>
        <taxon>Glires</taxon>
        <taxon>Rodentia</taxon>
        <taxon>Hystricomorpha</taxon>
        <taxon>Chinchillidae</taxon>
        <taxon>Chinchilla</taxon>
    </lineage>
</organism>
<keyword evidence="7" id="KW-0325">Glycoprotein</keyword>
<dbReference type="Gene3D" id="2.10.60.10">
    <property type="entry name" value="CD59"/>
    <property type="match status" value="1"/>
</dbReference>
<name>A0A8C2VJG3_CHILA</name>
<keyword evidence="3" id="KW-0336">GPI-anchor</keyword>
<dbReference type="OMA" id="PRCPNDN"/>
<evidence type="ECO:0000256" key="6">
    <source>
        <dbReference type="ARBA" id="ARBA00023157"/>
    </source>
</evidence>